<dbReference type="AlphaFoldDB" id="A0A452EDM5"/>
<dbReference type="GeneID" id="108635605"/>
<dbReference type="InterPro" id="IPR036875">
    <property type="entry name" value="Znf_CCHC_sf"/>
</dbReference>
<dbReference type="Gene3D" id="1.10.1200.30">
    <property type="match status" value="1"/>
</dbReference>
<dbReference type="GO" id="GO:0003676">
    <property type="term" value="F:nucleic acid binding"/>
    <property type="evidence" value="ECO:0007669"/>
    <property type="project" value="InterPro"/>
</dbReference>
<dbReference type="InterPro" id="IPR010999">
    <property type="entry name" value="Retrovr_matrix"/>
</dbReference>
<dbReference type="PANTHER" id="PTHR40389:SF3">
    <property type="entry name" value="IGE-BINDING PROTEIN"/>
    <property type="match status" value="1"/>
</dbReference>
<name>A0A452EDM5_CAPHI</name>
<dbReference type="RefSeq" id="XP_017901904.1">
    <property type="nucleotide sequence ID" value="XM_018046415.1"/>
</dbReference>
<dbReference type="Gene3D" id="4.10.60.10">
    <property type="entry name" value="Zinc finger, CCHC-type"/>
    <property type="match status" value="1"/>
</dbReference>
<reference evidence="7 8" key="1">
    <citation type="submission" date="2016-04" db="EMBL/GenBank/DDBJ databases">
        <title>Polished mammalian reference genomes with single-molecule sequencing and chromosome conformation capture applied to the Capra hircus genome.</title>
        <authorList>
            <person name="Bickhart D.M."/>
            <person name="Koren S."/>
            <person name="Rosen B."/>
            <person name="Hastie A."/>
            <person name="Liachko I."/>
            <person name="Sullivan S.T."/>
            <person name="Burton J."/>
            <person name="Sayre B.L."/>
            <person name="Huson H.J."/>
            <person name="Lee J."/>
            <person name="Lam E."/>
            <person name="Kelley C.M."/>
            <person name="Hutchison J.L."/>
            <person name="Zhou Y."/>
            <person name="Sun J."/>
            <person name="Crisa A."/>
            <person name="Schwartz J.C."/>
            <person name="Hammond J.A."/>
            <person name="Schroeder S.G."/>
            <person name="Liu G.E."/>
            <person name="Dunham M."/>
            <person name="Shendure J."/>
            <person name="Sonstegard T.S."/>
            <person name="Phillippy A.M."/>
            <person name="Van Tassell C.P."/>
            <person name="Smith T.P."/>
        </authorList>
    </citation>
    <scope>NUCLEOTIDE SEQUENCE [LARGE SCALE GENOMIC DNA]</scope>
</reference>
<proteinExistence type="predicted"/>
<dbReference type="Ensembl" id="ENSCHIT00000017895.1">
    <property type="protein sequence ID" value="ENSCHIP00000010122.1"/>
    <property type="gene ID" value="ENSCHIG00000012745.1"/>
</dbReference>
<dbReference type="SUPFAM" id="SSF47836">
    <property type="entry name" value="Retroviral matrix proteins"/>
    <property type="match status" value="1"/>
</dbReference>
<dbReference type="Pfam" id="PF14787">
    <property type="entry name" value="zf-CCHC_5"/>
    <property type="match status" value="1"/>
</dbReference>
<dbReference type="InterPro" id="IPR003322">
    <property type="entry name" value="B_retro_matrix"/>
</dbReference>
<dbReference type="Proteomes" id="UP000291000">
    <property type="component" value="Chromosome 3"/>
</dbReference>
<dbReference type="Pfam" id="PF00607">
    <property type="entry name" value="Gag_p24"/>
    <property type="match status" value="1"/>
</dbReference>
<feature type="compositionally biased region" description="Basic and acidic residues" evidence="5">
    <location>
        <begin position="108"/>
        <end position="117"/>
    </location>
</feature>
<dbReference type="InterPro" id="IPR050195">
    <property type="entry name" value="Primate_lentivir_Gag_pol-like"/>
</dbReference>
<organism evidence="7 8">
    <name type="scientific">Capra hircus</name>
    <name type="common">Goat</name>
    <dbReference type="NCBI Taxonomy" id="9925"/>
    <lineage>
        <taxon>Eukaryota</taxon>
        <taxon>Metazoa</taxon>
        <taxon>Chordata</taxon>
        <taxon>Craniata</taxon>
        <taxon>Vertebrata</taxon>
        <taxon>Euteleostomi</taxon>
        <taxon>Mammalia</taxon>
        <taxon>Eutheria</taxon>
        <taxon>Laurasiatheria</taxon>
        <taxon>Artiodactyla</taxon>
        <taxon>Ruminantia</taxon>
        <taxon>Pecora</taxon>
        <taxon>Bovidae</taxon>
        <taxon>Caprinae</taxon>
        <taxon>Capra</taxon>
    </lineage>
</organism>
<dbReference type="GeneTree" id="ENSGT00940000162994"/>
<dbReference type="SUPFAM" id="SSF47943">
    <property type="entry name" value="Retrovirus capsid protein, N-terminal core domain"/>
    <property type="match status" value="1"/>
</dbReference>
<feature type="region of interest" description="Disordered" evidence="5">
    <location>
        <begin position="596"/>
        <end position="619"/>
    </location>
</feature>
<dbReference type="Pfam" id="PF02337">
    <property type="entry name" value="Gag_p10"/>
    <property type="match status" value="1"/>
</dbReference>
<feature type="compositionally biased region" description="Pro residues" evidence="5">
    <location>
        <begin position="224"/>
        <end position="236"/>
    </location>
</feature>
<evidence type="ECO:0000259" key="6">
    <source>
        <dbReference type="PROSITE" id="PS50158"/>
    </source>
</evidence>
<gene>
    <name evidence="7" type="primary">LOC108635605</name>
</gene>
<evidence type="ECO:0000313" key="8">
    <source>
        <dbReference type="Proteomes" id="UP000291000"/>
    </source>
</evidence>
<dbReference type="InterPro" id="IPR008919">
    <property type="entry name" value="Retrov_capsid_N"/>
</dbReference>
<dbReference type="Gene3D" id="1.10.150.490">
    <property type="entry name" value="Retroviral GAG p10 protein"/>
    <property type="match status" value="1"/>
</dbReference>
<dbReference type="PROSITE" id="PS50158">
    <property type="entry name" value="ZF_CCHC"/>
    <property type="match status" value="1"/>
</dbReference>
<feature type="domain" description="CCHC-type" evidence="6">
    <location>
        <begin position="516"/>
        <end position="531"/>
    </location>
</feature>
<dbReference type="InterPro" id="IPR001878">
    <property type="entry name" value="Znf_CCHC"/>
</dbReference>
<reference evidence="7" key="3">
    <citation type="submission" date="2025-09" db="UniProtKB">
        <authorList>
            <consortium name="Ensembl"/>
        </authorList>
    </citation>
    <scope>IDENTIFICATION</scope>
</reference>
<dbReference type="GO" id="GO:0005198">
    <property type="term" value="F:structural molecule activity"/>
    <property type="evidence" value="ECO:0007669"/>
    <property type="project" value="InterPro"/>
</dbReference>
<dbReference type="GO" id="GO:0016032">
    <property type="term" value="P:viral process"/>
    <property type="evidence" value="ECO:0007669"/>
    <property type="project" value="InterPro"/>
</dbReference>
<sequence>MGQTHSRQLFVHMLSVMLKHRGITVSKPKLINFLSFIEEVCPWFPREGTVNLETWKKVGEQIRAHYTLHGPEKVPVETLSFWTLIRDCLDFDNDELKRLGNLLKQEENPLHVPDPEPRYAVPKGVEGDPPFSKLSRPSDNDDSLSSTDEAELDEEAAKYHQEDWGFLAQEKGASTSKDDLIECLKNLTVALQSSGIKLPISNSKSPSAPPLPPAYAPSIIAGLDPPPGPPPPPPPSEIVSPLQKALKQAQRLGEVVFDFSFAFPVFENNNQRFYEALPFKQLKELKIACSQYGPTAPFTVAMIENLGSQNLPPNDWKQIARACLSGGDYLLWKSEYAEQCARIADVNQQQGIQTSYEMLAGEGAFQATNTQLNFLPGAYAQISNAARQAWKKLPNSSIKTEDLSKVRQGPDEPYQDFVARLLDTIGKIMSDEKAGMVFAKQLAFENANSACQAALRPYRKKGDLSDFIRICADIGPSYMQGIAMAAALQGKSIKEVLFQQQAKNKKRYQKSGNSGCFVCGQPGHRAAVCPQKRQIPANTPNLCPRCKKGKHWARDCRSKTDVQGNPLPPVSGNWVRGQPLAPKQCYGATLQVPKEPLQTSVEPQEAAQDWTSVPPPTQY</sequence>
<dbReference type="InterPro" id="IPR008916">
    <property type="entry name" value="Retrov_capsid_C"/>
</dbReference>
<dbReference type="KEGG" id="chx:108635605"/>
<dbReference type="InterPro" id="IPR038124">
    <property type="entry name" value="B_retro_matrix_sf"/>
</dbReference>
<evidence type="ECO:0000256" key="3">
    <source>
        <dbReference type="ARBA" id="ARBA00022833"/>
    </source>
</evidence>
<evidence type="ECO:0000256" key="4">
    <source>
        <dbReference type="PROSITE-ProRule" id="PRU00047"/>
    </source>
</evidence>
<dbReference type="EMBL" id="LWLT01000004">
    <property type="status" value="NOT_ANNOTATED_CDS"/>
    <property type="molecule type" value="Genomic_DNA"/>
</dbReference>
<dbReference type="PANTHER" id="PTHR40389">
    <property type="entry name" value="ENDOGENOUS RETROVIRUS GROUP K MEMBER 24 GAG POLYPROTEIN-RELATED"/>
    <property type="match status" value="1"/>
</dbReference>
<evidence type="ECO:0000256" key="1">
    <source>
        <dbReference type="ARBA" id="ARBA00022723"/>
    </source>
</evidence>
<feature type="region of interest" description="Disordered" evidence="5">
    <location>
        <begin position="108"/>
        <end position="152"/>
    </location>
</feature>
<keyword evidence="1" id="KW-0479">Metal-binding</keyword>
<dbReference type="GO" id="GO:0008270">
    <property type="term" value="F:zinc ion binding"/>
    <property type="evidence" value="ECO:0007669"/>
    <property type="project" value="UniProtKB-KW"/>
</dbReference>
<dbReference type="Pfam" id="PF00098">
    <property type="entry name" value="zf-CCHC"/>
    <property type="match status" value="1"/>
</dbReference>
<dbReference type="Gene3D" id="1.10.375.10">
    <property type="entry name" value="Human Immunodeficiency Virus Type 1 Capsid Protein"/>
    <property type="match status" value="1"/>
</dbReference>
<accession>A0A452EDM5</accession>
<evidence type="ECO:0000313" key="7">
    <source>
        <dbReference type="Ensembl" id="ENSCHIP00000010122.1"/>
    </source>
</evidence>
<keyword evidence="2 4" id="KW-0863">Zinc-finger</keyword>
<keyword evidence="8" id="KW-1185">Reference proteome</keyword>
<feature type="region of interest" description="Disordered" evidence="5">
    <location>
        <begin position="198"/>
        <end position="239"/>
    </location>
</feature>
<dbReference type="SMART" id="SM00343">
    <property type="entry name" value="ZnF_C2HC"/>
    <property type="match status" value="2"/>
</dbReference>
<dbReference type="OrthoDB" id="9809438at2759"/>
<protein>
    <recommendedName>
        <fullName evidence="6">CCHC-type domain-containing protein</fullName>
    </recommendedName>
</protein>
<dbReference type="OMA" id="FTHITEP"/>
<dbReference type="Pfam" id="PF19317">
    <property type="entry name" value="Gag_p24_C"/>
    <property type="match status" value="1"/>
</dbReference>
<dbReference type="SUPFAM" id="SSF57756">
    <property type="entry name" value="Retrovirus zinc finger-like domains"/>
    <property type="match status" value="2"/>
</dbReference>
<reference evidence="7" key="2">
    <citation type="submission" date="2025-08" db="UniProtKB">
        <authorList>
            <consortium name="Ensembl"/>
        </authorList>
    </citation>
    <scope>IDENTIFICATION</scope>
</reference>
<dbReference type="Bgee" id="ENSCHIG00000012745">
    <property type="expression patterns" value="Expressed in fallopian tube and 11 other cell types or tissues"/>
</dbReference>
<evidence type="ECO:0000256" key="2">
    <source>
        <dbReference type="ARBA" id="ARBA00022771"/>
    </source>
</evidence>
<keyword evidence="3" id="KW-0862">Zinc</keyword>
<dbReference type="InterPro" id="IPR045345">
    <property type="entry name" value="Gag_p24_C"/>
</dbReference>
<dbReference type="SUPFAM" id="SSF47353">
    <property type="entry name" value="Retrovirus capsid dimerization domain-like"/>
    <property type="match status" value="1"/>
</dbReference>
<evidence type="ECO:0000256" key="5">
    <source>
        <dbReference type="SAM" id="MobiDB-lite"/>
    </source>
</evidence>